<dbReference type="SMART" id="SM00885">
    <property type="entry name" value="D5_N"/>
    <property type="match status" value="1"/>
</dbReference>
<dbReference type="GO" id="GO:0004386">
    <property type="term" value="F:helicase activity"/>
    <property type="evidence" value="ECO:0007669"/>
    <property type="project" value="UniProtKB-KW"/>
</dbReference>
<reference evidence="6 7" key="1">
    <citation type="submission" date="2018-04" db="EMBL/GenBank/DDBJ databases">
        <title>Genomic Encyclopedia of Archaeal and Bacterial Type Strains, Phase II (KMG-II): from individual species to whole genera.</title>
        <authorList>
            <person name="Goeker M."/>
        </authorList>
    </citation>
    <scope>NUCLEOTIDE SEQUENCE [LARGE SCALE GENOMIC DNA]</scope>
    <source>
        <strain evidence="6 7">DSM 21823</strain>
    </source>
</reference>
<keyword evidence="7" id="KW-1185">Reference proteome</keyword>
<keyword evidence="1" id="KW-0547">Nucleotide-binding</keyword>
<dbReference type="GO" id="GO:0016787">
    <property type="term" value="F:hydrolase activity"/>
    <property type="evidence" value="ECO:0007669"/>
    <property type="project" value="UniProtKB-KW"/>
</dbReference>
<dbReference type="Gene3D" id="3.40.50.300">
    <property type="entry name" value="P-loop containing nucleotide triphosphate hydrolases"/>
    <property type="match status" value="1"/>
</dbReference>
<accession>A0A2T6AP84</accession>
<dbReference type="InterPro" id="IPR027417">
    <property type="entry name" value="P-loop_NTPase"/>
</dbReference>
<dbReference type="Proteomes" id="UP000244224">
    <property type="component" value="Unassembled WGS sequence"/>
</dbReference>
<dbReference type="EMBL" id="QBKP01000021">
    <property type="protein sequence ID" value="PTX45623.1"/>
    <property type="molecule type" value="Genomic_DNA"/>
</dbReference>
<evidence type="ECO:0000259" key="5">
    <source>
        <dbReference type="PROSITE" id="PS51206"/>
    </source>
</evidence>
<keyword evidence="6" id="KW-0347">Helicase</keyword>
<name>A0A2T6AP84_9RHOB</name>
<dbReference type="SUPFAM" id="SSF52540">
    <property type="entry name" value="P-loop containing nucleoside triphosphate hydrolases"/>
    <property type="match status" value="1"/>
</dbReference>
<evidence type="ECO:0000313" key="7">
    <source>
        <dbReference type="Proteomes" id="UP000244224"/>
    </source>
</evidence>
<sequence length="607" mass="68273">MTDNLDKVRQIMASAEDVDMPEGLVAPEAEQDDAVPPRDPAPPEDDTPDLPPVARCAELALNDRGNGERYIIHHGEDLVHVPRVGWFVWAQCRFEPDPDEIAVRRRAHGMTELIEAEIEYMTLPESEMEILSEAEEAQSVLDELGVIPRSDRTDDQIMEAIRLQKLVQAAKDIKDRRDKSIGRRLTHAKNAGNSNTINNMISEAGAMIARPLDDLDRDPLVINTQGGVLRFRTEPGEDDGGQFEPPPKVTVERFDHHRDQLLTKMMPVNLDPKAGCPRFLEFLARIQPSKEMRAFLQRWFGYSMTGLTAEQVFAFFYGSGANGKSVLVDLMAKIFGDYAASAKIESITGRSRRGGGDATPDLVPLIGARFVRTSEPDQGQQLQEGLIKELTGGEPIMVRSLNENFITVYPFFKLTMSGNHRPEIRGGDDGIWRRVMLIPFEVQIPAEERDPDLGRKLWEERDGIFNWLVDGLREYLAHGLQIPDQVRAATAEYREDSDPLATFLVQICAVTGDPSHSMRAKDLQEAFAYWLDETGRGAWKPRTIYNSLTAKQGKWRSPVTGQTFSRRKSSDAYYDGIGLLEPFRSRFETHQNSMALRQAGRQSDALL</sequence>
<evidence type="ECO:0000256" key="1">
    <source>
        <dbReference type="ARBA" id="ARBA00022741"/>
    </source>
</evidence>
<dbReference type="PANTHER" id="PTHR35372:SF2">
    <property type="entry name" value="SF3 HELICASE DOMAIN-CONTAINING PROTEIN"/>
    <property type="match status" value="1"/>
</dbReference>
<dbReference type="InterPro" id="IPR045455">
    <property type="entry name" value="NrS-1_pol-like_helicase"/>
</dbReference>
<dbReference type="PANTHER" id="PTHR35372">
    <property type="entry name" value="ATP BINDING PROTEIN-RELATED"/>
    <property type="match status" value="1"/>
</dbReference>
<proteinExistence type="predicted"/>
<dbReference type="InterPro" id="IPR014818">
    <property type="entry name" value="Phage/plasmid_primase_P4_C"/>
</dbReference>
<evidence type="ECO:0000313" key="6">
    <source>
        <dbReference type="EMBL" id="PTX45623.1"/>
    </source>
</evidence>
<dbReference type="PROSITE" id="PS51206">
    <property type="entry name" value="SF3_HELICASE_1"/>
    <property type="match status" value="1"/>
</dbReference>
<dbReference type="InterPro" id="IPR006500">
    <property type="entry name" value="Helicase_put_C_phage/plasmid"/>
</dbReference>
<evidence type="ECO:0000256" key="4">
    <source>
        <dbReference type="SAM" id="MobiDB-lite"/>
    </source>
</evidence>
<dbReference type="NCBIfam" id="TIGR01613">
    <property type="entry name" value="primase_Cterm"/>
    <property type="match status" value="1"/>
</dbReference>
<dbReference type="InterPro" id="IPR051620">
    <property type="entry name" value="ORF904-like_C"/>
</dbReference>
<dbReference type="AlphaFoldDB" id="A0A2T6AP84"/>
<evidence type="ECO:0000256" key="2">
    <source>
        <dbReference type="ARBA" id="ARBA00022801"/>
    </source>
</evidence>
<dbReference type="RefSeq" id="WP_242013887.1">
    <property type="nucleotide sequence ID" value="NZ_QBKP01000021.1"/>
</dbReference>
<feature type="region of interest" description="Disordered" evidence="4">
    <location>
        <begin position="1"/>
        <end position="52"/>
    </location>
</feature>
<protein>
    <submittedName>
        <fullName evidence="6">Putative DNA primase/helicase</fullName>
    </submittedName>
</protein>
<dbReference type="Pfam" id="PF08706">
    <property type="entry name" value="D5_N"/>
    <property type="match status" value="1"/>
</dbReference>
<keyword evidence="3" id="KW-0067">ATP-binding</keyword>
<dbReference type="Pfam" id="PF19263">
    <property type="entry name" value="DUF5906"/>
    <property type="match status" value="1"/>
</dbReference>
<dbReference type="InterPro" id="IPR014015">
    <property type="entry name" value="Helicase_SF3_DNA-vir"/>
</dbReference>
<comment type="caution">
    <text evidence="6">The sequence shown here is derived from an EMBL/GenBank/DDBJ whole genome shotgun (WGS) entry which is preliminary data.</text>
</comment>
<gene>
    <name evidence="6" type="ORF">C8N34_12153</name>
</gene>
<organism evidence="6 7">
    <name type="scientific">Gemmobacter caeni</name>
    <dbReference type="NCBI Taxonomy" id="589035"/>
    <lineage>
        <taxon>Bacteria</taxon>
        <taxon>Pseudomonadati</taxon>
        <taxon>Pseudomonadota</taxon>
        <taxon>Alphaproteobacteria</taxon>
        <taxon>Rhodobacterales</taxon>
        <taxon>Paracoccaceae</taxon>
        <taxon>Gemmobacter</taxon>
    </lineage>
</organism>
<feature type="domain" description="SF3 helicase" evidence="5">
    <location>
        <begin position="291"/>
        <end position="453"/>
    </location>
</feature>
<dbReference type="GO" id="GO:0005524">
    <property type="term" value="F:ATP binding"/>
    <property type="evidence" value="ECO:0007669"/>
    <property type="project" value="UniProtKB-KW"/>
</dbReference>
<evidence type="ECO:0000256" key="3">
    <source>
        <dbReference type="ARBA" id="ARBA00022840"/>
    </source>
</evidence>
<keyword evidence="2" id="KW-0378">Hydrolase</keyword>